<keyword evidence="6" id="KW-0732">Signal</keyword>
<dbReference type="InterPro" id="IPR032675">
    <property type="entry name" value="LRR_dom_sf"/>
</dbReference>
<dbReference type="PROSITE" id="PS51450">
    <property type="entry name" value="LRR"/>
    <property type="match status" value="1"/>
</dbReference>
<dbReference type="Pfam" id="PF23598">
    <property type="entry name" value="LRR_14"/>
    <property type="match status" value="1"/>
</dbReference>
<keyword evidence="10" id="KW-0325">Glycoprotein</keyword>
<dbReference type="GO" id="GO:0006952">
    <property type="term" value="P:defense response"/>
    <property type="evidence" value="ECO:0007669"/>
    <property type="project" value="UniProtKB-ARBA"/>
</dbReference>
<dbReference type="AlphaFoldDB" id="A0A9R1UP58"/>
<protein>
    <recommendedName>
        <fullName evidence="16">Leucine-rich repeat-containing N-terminal plant-type domain-containing protein</fullName>
    </recommendedName>
</protein>
<dbReference type="Proteomes" id="UP000235145">
    <property type="component" value="Unassembled WGS sequence"/>
</dbReference>
<dbReference type="InterPro" id="IPR046956">
    <property type="entry name" value="RLP23-like"/>
</dbReference>
<dbReference type="EMBL" id="NBSK02000008">
    <property type="protein sequence ID" value="KAJ0190587.1"/>
    <property type="molecule type" value="Genomic_DNA"/>
</dbReference>
<evidence type="ECO:0000256" key="5">
    <source>
        <dbReference type="ARBA" id="ARBA00022692"/>
    </source>
</evidence>
<dbReference type="PANTHER" id="PTHR48063:SF106">
    <property type="entry name" value="LEUCINE-RICH REPEAT DOMAIN, L DOMAIN-LIKE PROTEIN-RELATED"/>
    <property type="match status" value="1"/>
</dbReference>
<evidence type="ECO:0000256" key="2">
    <source>
        <dbReference type="ARBA" id="ARBA00009592"/>
    </source>
</evidence>
<comment type="similarity">
    <text evidence="2">Belongs to the RLP family.</text>
</comment>
<dbReference type="GO" id="GO:0005886">
    <property type="term" value="C:plasma membrane"/>
    <property type="evidence" value="ECO:0007669"/>
    <property type="project" value="UniProtKB-SubCell"/>
</dbReference>
<dbReference type="FunFam" id="3.80.10.10:FF:000095">
    <property type="entry name" value="LRR receptor-like serine/threonine-protein kinase GSO1"/>
    <property type="match status" value="2"/>
</dbReference>
<evidence type="ECO:0000259" key="12">
    <source>
        <dbReference type="Pfam" id="PF08263"/>
    </source>
</evidence>
<organism evidence="14 15">
    <name type="scientific">Lactuca sativa</name>
    <name type="common">Garden lettuce</name>
    <dbReference type="NCBI Taxonomy" id="4236"/>
    <lineage>
        <taxon>Eukaryota</taxon>
        <taxon>Viridiplantae</taxon>
        <taxon>Streptophyta</taxon>
        <taxon>Embryophyta</taxon>
        <taxon>Tracheophyta</taxon>
        <taxon>Spermatophyta</taxon>
        <taxon>Magnoliopsida</taxon>
        <taxon>eudicotyledons</taxon>
        <taxon>Gunneridae</taxon>
        <taxon>Pentapetalae</taxon>
        <taxon>asterids</taxon>
        <taxon>campanulids</taxon>
        <taxon>Asterales</taxon>
        <taxon>Asteraceae</taxon>
        <taxon>Cichorioideae</taxon>
        <taxon>Cichorieae</taxon>
        <taxon>Lactucinae</taxon>
        <taxon>Lactuca</taxon>
    </lineage>
</organism>
<evidence type="ECO:0000256" key="11">
    <source>
        <dbReference type="SAM" id="Phobius"/>
    </source>
</evidence>
<evidence type="ECO:0000313" key="14">
    <source>
        <dbReference type="EMBL" id="KAJ0190587.1"/>
    </source>
</evidence>
<dbReference type="Pfam" id="PF13855">
    <property type="entry name" value="LRR_8"/>
    <property type="match status" value="2"/>
</dbReference>
<dbReference type="InterPro" id="IPR001611">
    <property type="entry name" value="Leu-rich_rpt"/>
</dbReference>
<name>A0A9R1UP58_LACSA</name>
<feature type="transmembrane region" description="Helical" evidence="11">
    <location>
        <begin position="860"/>
        <end position="883"/>
    </location>
</feature>
<evidence type="ECO:0000313" key="15">
    <source>
        <dbReference type="Proteomes" id="UP000235145"/>
    </source>
</evidence>
<dbReference type="InterPro" id="IPR055414">
    <property type="entry name" value="LRR_R13L4/SHOC2-like"/>
</dbReference>
<dbReference type="Pfam" id="PF00560">
    <property type="entry name" value="LRR_1"/>
    <property type="match status" value="6"/>
</dbReference>
<dbReference type="Pfam" id="PF08263">
    <property type="entry name" value="LRRNT_2"/>
    <property type="match status" value="1"/>
</dbReference>
<evidence type="ECO:0000256" key="8">
    <source>
        <dbReference type="ARBA" id="ARBA00022989"/>
    </source>
</evidence>
<evidence type="ECO:0000259" key="13">
    <source>
        <dbReference type="Pfam" id="PF23598"/>
    </source>
</evidence>
<keyword evidence="15" id="KW-1185">Reference proteome</keyword>
<accession>A0A9R1UP58</accession>
<keyword evidence="9 11" id="KW-0472">Membrane</keyword>
<dbReference type="Gene3D" id="3.80.10.10">
    <property type="entry name" value="Ribonuclease Inhibitor"/>
    <property type="match status" value="5"/>
</dbReference>
<dbReference type="SMART" id="SM00365">
    <property type="entry name" value="LRR_SD22"/>
    <property type="match status" value="6"/>
</dbReference>
<keyword evidence="8 11" id="KW-1133">Transmembrane helix</keyword>
<dbReference type="InterPro" id="IPR003591">
    <property type="entry name" value="Leu-rich_rpt_typical-subtyp"/>
</dbReference>
<comment type="caution">
    <text evidence="14">The sequence shown here is derived from an EMBL/GenBank/DDBJ whole genome shotgun (WGS) entry which is preliminary data.</text>
</comment>
<feature type="domain" description="Disease resistance R13L4/SHOC-2-like LRR" evidence="13">
    <location>
        <begin position="291"/>
        <end position="493"/>
    </location>
</feature>
<evidence type="ECO:0000256" key="3">
    <source>
        <dbReference type="ARBA" id="ARBA00022475"/>
    </source>
</evidence>
<evidence type="ECO:0000256" key="4">
    <source>
        <dbReference type="ARBA" id="ARBA00022614"/>
    </source>
</evidence>
<evidence type="ECO:0000256" key="6">
    <source>
        <dbReference type="ARBA" id="ARBA00022729"/>
    </source>
</evidence>
<keyword evidence="5 11" id="KW-0812">Transmembrane</keyword>
<gene>
    <name evidence="14" type="ORF">LSAT_V11C800444510</name>
</gene>
<reference evidence="14 15" key="1">
    <citation type="journal article" date="2017" name="Nat. Commun.">
        <title>Genome assembly with in vitro proximity ligation data and whole-genome triplication in lettuce.</title>
        <authorList>
            <person name="Reyes-Chin-Wo S."/>
            <person name="Wang Z."/>
            <person name="Yang X."/>
            <person name="Kozik A."/>
            <person name="Arikit S."/>
            <person name="Song C."/>
            <person name="Xia L."/>
            <person name="Froenicke L."/>
            <person name="Lavelle D.O."/>
            <person name="Truco M.J."/>
            <person name="Xia R."/>
            <person name="Zhu S."/>
            <person name="Xu C."/>
            <person name="Xu H."/>
            <person name="Xu X."/>
            <person name="Cox K."/>
            <person name="Korf I."/>
            <person name="Meyers B.C."/>
            <person name="Michelmore R.W."/>
        </authorList>
    </citation>
    <scope>NUCLEOTIDE SEQUENCE [LARGE SCALE GENOMIC DNA]</scope>
    <source>
        <strain evidence="15">cv. Salinas</strain>
        <tissue evidence="14">Seedlings</tissue>
    </source>
</reference>
<evidence type="ECO:0000256" key="9">
    <source>
        <dbReference type="ARBA" id="ARBA00023136"/>
    </source>
</evidence>
<dbReference type="PRINTS" id="PR00019">
    <property type="entry name" value="LEURICHRPT"/>
</dbReference>
<evidence type="ECO:0000256" key="10">
    <source>
        <dbReference type="ARBA" id="ARBA00023180"/>
    </source>
</evidence>
<dbReference type="GO" id="GO:0051707">
    <property type="term" value="P:response to other organism"/>
    <property type="evidence" value="ECO:0007669"/>
    <property type="project" value="UniProtKB-ARBA"/>
</dbReference>
<sequence length="920" mass="101948">MRNLRDLGLHLIFLSIFLFATTYTCLGVGNVTVVCSQKERLALLKFKGSVKDASGMLSSWVGNDCCQWERIQCDSLTGTVESLQLGGDHYWGGADYLVSNEVNSSLAELRHLKYLDLSGNNFHGNRIPEFIGSFKQLSYLDLSGSSLSLSFNFVNLINMLPSLSELHLSGCGLDKTFLSSPHLNISTLSNIRHLDLSSNSIEGIIPAFFTNMSSLKVLYLSENMLNSSVPTMPGLLELDLSYNKFKHIEHLGIWRHCHLKQLSALENPLQIEMTDSQQNISECSRHALERLDLGGCLNGTIPEALGRLTNLMHLDLTFSSLTGPIPKSLGRLRYLEELYLSNNRLTGPIPTSIGRLVSLQTFTISSNLLNGTIPVSIGLLAKLQYLDISHNPLEGVVSEAHFANLSMLEFLNASSNTKLTFNVSHKWIPPFKLVHLDLSSCNIANGFPQWLRNQRKLEWLVLSNATVSGPLPQWLQKMPVIHILDLSHNKLSGSLTNLPNGENVSGHIGGAILLLVNNIFNESIPKSLCRRTDLEFLDLSRNRLIGKIPKCLQKLKGLSTMIFSSNLLSGVIPSYIALDHSSLQWLKLNGNNFIGELPRELGNLRHLRVLDVGDNNLFGNIPHWIGENLTNLIVLRLHRNNFSGEIPESVCRMSKLQILDVGYNNLTGIIPHCLRELNAMVKGAEKWYNGTSDSNENVIQAMKGVDLEYTTILDIVYNMDLSSNKLVGEIPVELTALSMLVGLNLSNNHLSGRIPDNIGNMLALFSLDLSGNELMGTIPPSMAALTFLSHLNLSHNKLSGRIPTGNQLQTLTDPSIFAGNEGLCGPPLSKNCSNQEVSTTTTTTSQKKKYKAADEATKVWLLYLDIVCGFAVGFWGVIGVLLFKKQWRQMLFLFAEETVDKIYVAFMVRVAKMKRGRDTA</sequence>
<dbReference type="SMART" id="SM00369">
    <property type="entry name" value="LRR_TYP"/>
    <property type="match status" value="10"/>
</dbReference>
<comment type="subcellular location">
    <subcellularLocation>
        <location evidence="1">Cell membrane</location>
        <topology evidence="1">Single-pass type I membrane protein</topology>
    </subcellularLocation>
</comment>
<dbReference type="InterPro" id="IPR013210">
    <property type="entry name" value="LRR_N_plant-typ"/>
</dbReference>
<keyword evidence="7" id="KW-0677">Repeat</keyword>
<dbReference type="SUPFAM" id="SSF52058">
    <property type="entry name" value="L domain-like"/>
    <property type="match status" value="3"/>
</dbReference>
<dbReference type="FunFam" id="3.80.10.10:FF:000111">
    <property type="entry name" value="LRR receptor-like serine/threonine-protein kinase ERECTA"/>
    <property type="match status" value="1"/>
</dbReference>
<evidence type="ECO:0008006" key="16">
    <source>
        <dbReference type="Google" id="ProtNLM"/>
    </source>
</evidence>
<feature type="domain" description="Leucine-rich repeat-containing N-terminal plant-type" evidence="12">
    <location>
        <begin position="37"/>
        <end position="74"/>
    </location>
</feature>
<keyword evidence="4" id="KW-0433">Leucine-rich repeat</keyword>
<proteinExistence type="inferred from homology"/>
<evidence type="ECO:0000256" key="1">
    <source>
        <dbReference type="ARBA" id="ARBA00004251"/>
    </source>
</evidence>
<evidence type="ECO:0000256" key="7">
    <source>
        <dbReference type="ARBA" id="ARBA00022737"/>
    </source>
</evidence>
<keyword evidence="3" id="KW-1003">Cell membrane</keyword>
<dbReference type="PANTHER" id="PTHR48063">
    <property type="entry name" value="LRR RECEPTOR-LIKE KINASE"/>
    <property type="match status" value="1"/>
</dbReference>